<evidence type="ECO:0000256" key="2">
    <source>
        <dbReference type="ARBA" id="ARBA00004613"/>
    </source>
</evidence>
<dbReference type="GO" id="GO:0016985">
    <property type="term" value="F:mannan endo-1,4-beta-mannosidase activity"/>
    <property type="evidence" value="ECO:0007669"/>
    <property type="project" value="UniProtKB-EC"/>
</dbReference>
<name>A0A835SAA2_CHLIN</name>
<feature type="chain" id="PRO_5032966349" description="mannan endo-1,4-beta-mannosidase" evidence="10">
    <location>
        <begin position="24"/>
        <end position="817"/>
    </location>
</feature>
<feature type="region of interest" description="Disordered" evidence="9">
    <location>
        <begin position="639"/>
        <end position="681"/>
    </location>
</feature>
<evidence type="ECO:0000256" key="1">
    <source>
        <dbReference type="ARBA" id="ARBA00001678"/>
    </source>
</evidence>
<evidence type="ECO:0000256" key="9">
    <source>
        <dbReference type="SAM" id="MobiDB-lite"/>
    </source>
</evidence>
<comment type="similarity">
    <text evidence="3">Belongs to the glycosyl hydrolase 5 (cellulase A) family.</text>
</comment>
<dbReference type="SUPFAM" id="SSF51445">
    <property type="entry name" value="(Trans)glycosidases"/>
    <property type="match status" value="1"/>
</dbReference>
<feature type="region of interest" description="Disordered" evidence="9">
    <location>
        <begin position="531"/>
        <end position="562"/>
    </location>
</feature>
<dbReference type="PANTHER" id="PTHR31451:SF39">
    <property type="entry name" value="MANNAN ENDO-1,4-BETA-MANNOSIDASE 1"/>
    <property type="match status" value="1"/>
</dbReference>
<dbReference type="Proteomes" id="UP000650467">
    <property type="component" value="Unassembled WGS sequence"/>
</dbReference>
<evidence type="ECO:0000256" key="5">
    <source>
        <dbReference type="ARBA" id="ARBA00022525"/>
    </source>
</evidence>
<feature type="region of interest" description="Disordered" evidence="9">
    <location>
        <begin position="752"/>
        <end position="784"/>
    </location>
</feature>
<accession>A0A835SAA2</accession>
<evidence type="ECO:0000256" key="8">
    <source>
        <dbReference type="ARBA" id="ARBA00023295"/>
    </source>
</evidence>
<evidence type="ECO:0000256" key="6">
    <source>
        <dbReference type="ARBA" id="ARBA00022729"/>
    </source>
</evidence>
<evidence type="ECO:0000256" key="7">
    <source>
        <dbReference type="ARBA" id="ARBA00022801"/>
    </source>
</evidence>
<gene>
    <name evidence="12" type="ORF">HXX76_015476</name>
</gene>
<keyword evidence="6 10" id="KW-0732">Signal</keyword>
<comment type="caution">
    <text evidence="12">The sequence shown here is derived from an EMBL/GenBank/DDBJ whole genome shotgun (WGS) entry which is preliminary data.</text>
</comment>
<evidence type="ECO:0000313" key="12">
    <source>
        <dbReference type="EMBL" id="KAG2423219.1"/>
    </source>
</evidence>
<feature type="region of interest" description="Disordered" evidence="9">
    <location>
        <begin position="699"/>
        <end position="732"/>
    </location>
</feature>
<dbReference type="EC" id="3.2.1.78" evidence="4"/>
<sequence>MVRVVDRRCALLAILLAAAAVLGSRGPDPAPDSFVTRSGPRLTLAGRPYHFLGFNAYQLTAQAAGENDDGWPGDSGAVAAGRARVEQLLGLAARLGLRAVRTWAFNHRLPGLNPAWLQQQAQQAPGDGPSNTSSASSSYLDCLTDTNGGSGCAAGLPLVWDEAEFVGLDWVVAAAEAAGLRLVLALGNLWPAYVGPERFLRAAQLLRPPGGGSAGGAPPDPAAATAGLSARSLVAADAAALQWAGSYDIADFYCHPGARRLYAEHIRRVTGRVNTFTGRRYSDTPAIMMWDVMNEPRCPGCSSAQLSCYGEWMALMADTAAAAAPRQLRAMGTEGFFADADHSQLATAVGVGQPLAAHNPGVGSVCEGEDWVAASQLPGIDVAILHTYWRQTEGVPACGWSRMTWWQYLPWYLHYTALHVRLAGQLGRPLVQEEFNIISKRFSPQQRAQLFAAALWQLVSSAEEGGPFAGAMWWGAAVVGGGWDDGYTAFLDAAGAPSGPTHGLAASLFSAAGLDALLADPASPSAQAAAALQRAFEQQPPTACGPLPPSPSPPPAAAGAGGGVAVNASVSSVVVKKEDEVVVATSVKVTAAAGPPSSPLPASNTSAGSVAAQLADTTAAVAVVAAAGAAAGAAATAAAAPGTSPAPSPSPQGSYQTYSSSGGSSGGSGGGGGGDHTGSSPRRLLQLQVRPGCHEVAGAAAPDTWQPKTGNGTAAGGGGPAGSDSTSASGVRAVRRRGRALQQVEVLDAFRRGGPRQQCAEARANAGQQPTPPPALGADPAGTLTPPLPQLSALLAAAEGRHVLEIIAAAAERINAL</sequence>
<keyword evidence="8" id="KW-0326">Glycosidase</keyword>
<protein>
    <recommendedName>
        <fullName evidence="4">mannan endo-1,4-beta-mannosidase</fullName>
        <ecNumber evidence="4">3.2.1.78</ecNumber>
    </recommendedName>
</protein>
<dbReference type="EMBL" id="JAEHOC010000083">
    <property type="protein sequence ID" value="KAG2423219.1"/>
    <property type="molecule type" value="Genomic_DNA"/>
</dbReference>
<evidence type="ECO:0000256" key="3">
    <source>
        <dbReference type="ARBA" id="ARBA00005641"/>
    </source>
</evidence>
<keyword evidence="5" id="KW-0964">Secreted</keyword>
<dbReference type="Gene3D" id="3.20.20.80">
    <property type="entry name" value="Glycosidases"/>
    <property type="match status" value="1"/>
</dbReference>
<evidence type="ECO:0000313" key="13">
    <source>
        <dbReference type="Proteomes" id="UP000650467"/>
    </source>
</evidence>
<organism evidence="12 13">
    <name type="scientific">Chlamydomonas incerta</name>
    <dbReference type="NCBI Taxonomy" id="51695"/>
    <lineage>
        <taxon>Eukaryota</taxon>
        <taxon>Viridiplantae</taxon>
        <taxon>Chlorophyta</taxon>
        <taxon>core chlorophytes</taxon>
        <taxon>Chlorophyceae</taxon>
        <taxon>CS clade</taxon>
        <taxon>Chlamydomonadales</taxon>
        <taxon>Chlamydomonadaceae</taxon>
        <taxon>Chlamydomonas</taxon>
    </lineage>
</organism>
<dbReference type="OrthoDB" id="406631at2759"/>
<proteinExistence type="inferred from homology"/>
<feature type="compositionally biased region" description="Low complexity" evidence="9">
    <location>
        <begin position="531"/>
        <end position="545"/>
    </location>
</feature>
<dbReference type="Pfam" id="PF26410">
    <property type="entry name" value="GH5_mannosidase"/>
    <property type="match status" value="1"/>
</dbReference>
<dbReference type="InterPro" id="IPR001547">
    <property type="entry name" value="Glyco_hydro_5"/>
</dbReference>
<dbReference type="InterPro" id="IPR045053">
    <property type="entry name" value="MAN-like"/>
</dbReference>
<dbReference type="AlphaFoldDB" id="A0A835SAA2"/>
<reference evidence="12" key="1">
    <citation type="journal article" date="2020" name="bioRxiv">
        <title>Comparative genomics of Chlamydomonas.</title>
        <authorList>
            <person name="Craig R.J."/>
            <person name="Hasan A.R."/>
            <person name="Ness R.W."/>
            <person name="Keightley P.D."/>
        </authorList>
    </citation>
    <scope>NUCLEOTIDE SEQUENCE</scope>
    <source>
        <strain evidence="12">SAG 7.73</strain>
    </source>
</reference>
<dbReference type="InterPro" id="IPR017853">
    <property type="entry name" value="GH"/>
</dbReference>
<feature type="compositionally biased region" description="Low complexity" evidence="9">
    <location>
        <begin position="722"/>
        <end position="732"/>
    </location>
</feature>
<dbReference type="PANTHER" id="PTHR31451">
    <property type="match status" value="1"/>
</dbReference>
<comment type="subcellular location">
    <subcellularLocation>
        <location evidence="2">Secreted</location>
    </subcellularLocation>
</comment>
<evidence type="ECO:0000256" key="10">
    <source>
        <dbReference type="SAM" id="SignalP"/>
    </source>
</evidence>
<feature type="compositionally biased region" description="Pro residues" evidence="9">
    <location>
        <begin position="546"/>
        <end position="556"/>
    </location>
</feature>
<dbReference type="GO" id="GO:0005576">
    <property type="term" value="C:extracellular region"/>
    <property type="evidence" value="ECO:0007669"/>
    <property type="project" value="UniProtKB-SubCell"/>
</dbReference>
<evidence type="ECO:0000259" key="11">
    <source>
        <dbReference type="Pfam" id="PF26410"/>
    </source>
</evidence>
<feature type="signal peptide" evidence="10">
    <location>
        <begin position="1"/>
        <end position="23"/>
    </location>
</feature>
<comment type="catalytic activity">
    <reaction evidence="1">
        <text>Random hydrolysis of (1-&gt;4)-beta-D-mannosidic linkages in mannans, galactomannans and glucomannans.</text>
        <dbReference type="EC" id="3.2.1.78"/>
    </reaction>
</comment>
<evidence type="ECO:0000256" key="4">
    <source>
        <dbReference type="ARBA" id="ARBA00012706"/>
    </source>
</evidence>
<keyword evidence="13" id="KW-1185">Reference proteome</keyword>
<feature type="domain" description="Glycoside hydrolase family 5" evidence="11">
    <location>
        <begin position="159"/>
        <end position="340"/>
    </location>
</feature>
<keyword evidence="7" id="KW-0378">Hydrolase</keyword>
<feature type="compositionally biased region" description="Low complexity" evidence="9">
    <location>
        <begin position="651"/>
        <end position="662"/>
    </location>
</feature>
<feature type="compositionally biased region" description="Gly residues" evidence="9">
    <location>
        <begin position="663"/>
        <end position="676"/>
    </location>
</feature>